<dbReference type="PROSITE" id="PS51123">
    <property type="entry name" value="OMPA_2"/>
    <property type="match status" value="1"/>
</dbReference>
<feature type="domain" description="OmpA-like" evidence="7">
    <location>
        <begin position="148"/>
        <end position="272"/>
    </location>
</feature>
<reference evidence="8 9" key="1">
    <citation type="submission" date="2015-10" db="EMBL/GenBank/DDBJ databases">
        <title>Genome sequencing and analysis of members of genus Stenotrophomonas.</title>
        <authorList>
            <person name="Patil P.P."/>
            <person name="Midha S."/>
            <person name="Patil P.B."/>
        </authorList>
    </citation>
    <scope>NUCLEOTIDE SEQUENCE [LARGE SCALE GENOMIC DNA]</scope>
    <source>
        <strain evidence="8 9">JCM 16536</strain>
    </source>
</reference>
<dbReference type="Gene3D" id="3.30.1450.10">
    <property type="match status" value="1"/>
</dbReference>
<evidence type="ECO:0000256" key="3">
    <source>
        <dbReference type="ARBA" id="ARBA00023136"/>
    </source>
</evidence>
<gene>
    <name evidence="8" type="ORF">ARC20_13490</name>
</gene>
<proteinExistence type="predicted"/>
<dbReference type="PANTHER" id="PTHR30329:SF21">
    <property type="entry name" value="LIPOPROTEIN YIAD-RELATED"/>
    <property type="match status" value="1"/>
</dbReference>
<evidence type="ECO:0000259" key="7">
    <source>
        <dbReference type="PROSITE" id="PS51123"/>
    </source>
</evidence>
<evidence type="ECO:0000256" key="6">
    <source>
        <dbReference type="SAM" id="SignalP"/>
    </source>
</evidence>
<dbReference type="OrthoDB" id="1149075at2"/>
<name>A0A0R0ABG5_9GAMM</name>
<evidence type="ECO:0000313" key="9">
    <source>
        <dbReference type="Proteomes" id="UP000051802"/>
    </source>
</evidence>
<evidence type="ECO:0000313" key="8">
    <source>
        <dbReference type="EMBL" id="KRG39874.1"/>
    </source>
</evidence>
<dbReference type="Pfam" id="PF00691">
    <property type="entry name" value="OmpA"/>
    <property type="match status" value="1"/>
</dbReference>
<comment type="caution">
    <text evidence="8">The sequence shown here is derived from an EMBL/GenBank/DDBJ whole genome shotgun (WGS) entry which is preliminary data.</text>
</comment>
<dbReference type="InterPro" id="IPR006690">
    <property type="entry name" value="OMPA-like_CS"/>
</dbReference>
<sequence>MHLSISRTARQPLPWALLATVLMLTAFGASARDRDDGFPDPSRAYPRAGTFIDADLLRQYAPGMNKEQVQALLGAPHFNEGLFGVREWNYLLNVRPTAGAAPVRCQLQIDFNNHGVAQDQRWAPSACSALMQPPPAAPVAALPPAPSPQIQPVRLSADALFEFDSAQLSARGRETLRQLVQQAGSLANLQQVAVAGYADRFGSANYNVALSERRAEAVKFALIELGVPANSVWADGRGASDPLVSCPGPRSSQVISCLAPNRRVEITGMGIQAASR</sequence>
<dbReference type="PANTHER" id="PTHR30329">
    <property type="entry name" value="STATOR ELEMENT OF FLAGELLAR MOTOR COMPLEX"/>
    <property type="match status" value="1"/>
</dbReference>
<dbReference type="SUPFAM" id="SSF103088">
    <property type="entry name" value="OmpA-like"/>
    <property type="match status" value="1"/>
</dbReference>
<dbReference type="AlphaFoldDB" id="A0A0R0ABG5"/>
<dbReference type="Proteomes" id="UP000051802">
    <property type="component" value="Unassembled WGS sequence"/>
</dbReference>
<dbReference type="InterPro" id="IPR006664">
    <property type="entry name" value="OMP_bac"/>
</dbReference>
<evidence type="ECO:0000256" key="2">
    <source>
        <dbReference type="ARBA" id="ARBA00022729"/>
    </source>
</evidence>
<accession>A0A0R0ABG5</accession>
<dbReference type="InterPro" id="IPR037873">
    <property type="entry name" value="BamE-like"/>
</dbReference>
<dbReference type="InterPro" id="IPR036737">
    <property type="entry name" value="OmpA-like_sf"/>
</dbReference>
<organism evidence="8 9">
    <name type="scientific">Stenotrophomonas panacihumi</name>
    <dbReference type="NCBI Taxonomy" id="676599"/>
    <lineage>
        <taxon>Bacteria</taxon>
        <taxon>Pseudomonadati</taxon>
        <taxon>Pseudomonadota</taxon>
        <taxon>Gammaproteobacteria</taxon>
        <taxon>Lysobacterales</taxon>
        <taxon>Lysobacteraceae</taxon>
        <taxon>Stenotrophomonas</taxon>
    </lineage>
</organism>
<dbReference type="STRING" id="676599.ARC20_13490"/>
<keyword evidence="2 6" id="KW-0732">Signal</keyword>
<evidence type="ECO:0000256" key="1">
    <source>
        <dbReference type="ARBA" id="ARBA00004442"/>
    </source>
</evidence>
<keyword evidence="9" id="KW-1185">Reference proteome</keyword>
<dbReference type="CDD" id="cd07185">
    <property type="entry name" value="OmpA_C-like"/>
    <property type="match status" value="1"/>
</dbReference>
<dbReference type="EMBL" id="LLXU01000103">
    <property type="protein sequence ID" value="KRG39874.1"/>
    <property type="molecule type" value="Genomic_DNA"/>
</dbReference>
<comment type="subcellular location">
    <subcellularLocation>
        <location evidence="1">Cell outer membrane</location>
    </subcellularLocation>
</comment>
<dbReference type="PROSITE" id="PS01068">
    <property type="entry name" value="OMPA_1"/>
    <property type="match status" value="1"/>
</dbReference>
<dbReference type="PRINTS" id="PR01021">
    <property type="entry name" value="OMPADOMAIN"/>
</dbReference>
<evidence type="ECO:0000256" key="5">
    <source>
        <dbReference type="PROSITE-ProRule" id="PRU00473"/>
    </source>
</evidence>
<keyword evidence="3 5" id="KW-0472">Membrane</keyword>
<keyword evidence="4" id="KW-0998">Cell outer membrane</keyword>
<feature type="signal peptide" evidence="6">
    <location>
        <begin position="1"/>
        <end position="31"/>
    </location>
</feature>
<dbReference type="InterPro" id="IPR050330">
    <property type="entry name" value="Bact_OuterMem_StrucFunc"/>
</dbReference>
<dbReference type="Gene3D" id="3.30.1330.60">
    <property type="entry name" value="OmpA-like domain"/>
    <property type="match status" value="1"/>
</dbReference>
<dbReference type="GO" id="GO:0009279">
    <property type="term" value="C:cell outer membrane"/>
    <property type="evidence" value="ECO:0007669"/>
    <property type="project" value="UniProtKB-SubCell"/>
</dbReference>
<feature type="chain" id="PRO_5006390535" description="OmpA-like domain-containing protein" evidence="6">
    <location>
        <begin position="32"/>
        <end position="276"/>
    </location>
</feature>
<dbReference type="RefSeq" id="WP_057648022.1">
    <property type="nucleotide sequence ID" value="NZ_LLXU01000103.1"/>
</dbReference>
<evidence type="ECO:0000256" key="4">
    <source>
        <dbReference type="ARBA" id="ARBA00023237"/>
    </source>
</evidence>
<protein>
    <recommendedName>
        <fullName evidence="7">OmpA-like domain-containing protein</fullName>
    </recommendedName>
</protein>
<dbReference type="InterPro" id="IPR007450">
    <property type="entry name" value="BamE_dom"/>
</dbReference>
<dbReference type="Pfam" id="PF04355">
    <property type="entry name" value="BamE"/>
    <property type="match status" value="1"/>
</dbReference>
<dbReference type="InterPro" id="IPR006665">
    <property type="entry name" value="OmpA-like"/>
</dbReference>